<dbReference type="AlphaFoldDB" id="A0A420XMA4"/>
<keyword evidence="1 2" id="KW-0378">Hydrolase</keyword>
<comment type="caution">
    <text evidence="2">The sequence shown here is derived from an EMBL/GenBank/DDBJ whole genome shotgun (WGS) entry which is preliminary data.</text>
</comment>
<dbReference type="InterPro" id="IPR052043">
    <property type="entry name" value="PolySaccharide_Degr_Enz"/>
</dbReference>
<dbReference type="Pfam" id="PF07470">
    <property type="entry name" value="Glyco_hydro_88"/>
    <property type="match status" value="1"/>
</dbReference>
<sequence length="376" mass="40840">MVRGVSRRTVLRSGAALAAAPLVGRVRPAAVPAVLPSRRSVLAAVRLVNDAWLAAHPRPGDNRWAHATYVDGCLAAYAVTRERRYLAYAERWAEAADYRLHGGPRTRDADDMCAGQAYYALHTLAPDPAKLASVDSAVLRMAHRSGPGSDDDWWWVDALHMAMPVFCRVARHTGDPTVLPAMWRLYSDAKHRRGLYDRSSELWFRDGRFVPPAGLRSPHGAPVFWSRGNGWAFAAHAKTLSILPGHSPHRREYLNNLQALARSTARTQRADGFWGVDLADPDDHPGPETSGTALFVHSLAHGVRAGLLDRATCLPVAVRAWNAMVATAVHSDGFLGYVQGVGDSPSSSQPVTRDTTADFAVGAFLRAGSALARLAR</sequence>
<dbReference type="EMBL" id="RBWV01000013">
    <property type="protein sequence ID" value="RKS72407.1"/>
    <property type="molecule type" value="Genomic_DNA"/>
</dbReference>
<dbReference type="InterPro" id="IPR008928">
    <property type="entry name" value="6-hairpin_glycosidase_sf"/>
</dbReference>
<evidence type="ECO:0000313" key="2">
    <source>
        <dbReference type="EMBL" id="RKS72407.1"/>
    </source>
</evidence>
<evidence type="ECO:0000313" key="3">
    <source>
        <dbReference type="Proteomes" id="UP000281955"/>
    </source>
</evidence>
<dbReference type="GO" id="GO:0016787">
    <property type="term" value="F:hydrolase activity"/>
    <property type="evidence" value="ECO:0007669"/>
    <property type="project" value="UniProtKB-KW"/>
</dbReference>
<dbReference type="OrthoDB" id="258246at2"/>
<dbReference type="Proteomes" id="UP000281955">
    <property type="component" value="Unassembled WGS sequence"/>
</dbReference>
<dbReference type="Gene3D" id="1.50.10.10">
    <property type="match status" value="1"/>
</dbReference>
<organism evidence="2 3">
    <name type="scientific">Motilibacter peucedani</name>
    <dbReference type="NCBI Taxonomy" id="598650"/>
    <lineage>
        <taxon>Bacteria</taxon>
        <taxon>Bacillati</taxon>
        <taxon>Actinomycetota</taxon>
        <taxon>Actinomycetes</taxon>
        <taxon>Motilibacterales</taxon>
        <taxon>Motilibacteraceae</taxon>
        <taxon>Motilibacter</taxon>
    </lineage>
</organism>
<evidence type="ECO:0000256" key="1">
    <source>
        <dbReference type="ARBA" id="ARBA00022801"/>
    </source>
</evidence>
<protein>
    <submittedName>
        <fullName evidence="2">Rhamnogalacturonyl hydrolase YesR</fullName>
    </submittedName>
</protein>
<dbReference type="InParanoid" id="A0A420XMA4"/>
<keyword evidence="3" id="KW-1185">Reference proteome</keyword>
<gene>
    <name evidence="2" type="ORF">CLV35_2651</name>
</gene>
<dbReference type="PANTHER" id="PTHR33886:SF8">
    <property type="entry name" value="UNSATURATED RHAMNOGALACTURONAN HYDROLASE (EUROFUNG)"/>
    <property type="match status" value="1"/>
</dbReference>
<dbReference type="InterPro" id="IPR006311">
    <property type="entry name" value="TAT_signal"/>
</dbReference>
<dbReference type="InterPro" id="IPR012341">
    <property type="entry name" value="6hp_glycosidase-like_sf"/>
</dbReference>
<reference evidence="2 3" key="1">
    <citation type="submission" date="2018-10" db="EMBL/GenBank/DDBJ databases">
        <title>Genomic Encyclopedia of Archaeal and Bacterial Type Strains, Phase II (KMG-II): from individual species to whole genera.</title>
        <authorList>
            <person name="Goeker M."/>
        </authorList>
    </citation>
    <scope>NUCLEOTIDE SEQUENCE [LARGE SCALE GENOMIC DNA]</scope>
    <source>
        <strain evidence="2 3">RP-AC37</strain>
    </source>
</reference>
<dbReference type="GO" id="GO:0005975">
    <property type="term" value="P:carbohydrate metabolic process"/>
    <property type="evidence" value="ECO:0007669"/>
    <property type="project" value="InterPro"/>
</dbReference>
<proteinExistence type="predicted"/>
<accession>A0A420XMA4</accession>
<dbReference type="SUPFAM" id="SSF48208">
    <property type="entry name" value="Six-hairpin glycosidases"/>
    <property type="match status" value="1"/>
</dbReference>
<dbReference type="PROSITE" id="PS51318">
    <property type="entry name" value="TAT"/>
    <property type="match status" value="1"/>
</dbReference>
<dbReference type="PANTHER" id="PTHR33886">
    <property type="entry name" value="UNSATURATED RHAMNOGALACTURONAN HYDROLASE (EUROFUNG)"/>
    <property type="match status" value="1"/>
</dbReference>
<name>A0A420XMA4_9ACTN</name>
<dbReference type="InterPro" id="IPR010905">
    <property type="entry name" value="Glyco_hydro_88"/>
</dbReference>